<organism evidence="1 2">
    <name type="scientific">Arthrobotrys musiformis</name>
    <dbReference type="NCBI Taxonomy" id="47236"/>
    <lineage>
        <taxon>Eukaryota</taxon>
        <taxon>Fungi</taxon>
        <taxon>Dikarya</taxon>
        <taxon>Ascomycota</taxon>
        <taxon>Pezizomycotina</taxon>
        <taxon>Orbiliomycetes</taxon>
        <taxon>Orbiliales</taxon>
        <taxon>Orbiliaceae</taxon>
        <taxon>Arthrobotrys</taxon>
    </lineage>
</organism>
<dbReference type="Proteomes" id="UP001370758">
    <property type="component" value="Unassembled WGS sequence"/>
</dbReference>
<proteinExistence type="predicted"/>
<reference evidence="1 2" key="1">
    <citation type="submission" date="2023-08" db="EMBL/GenBank/DDBJ databases">
        <authorList>
            <person name="Palmer J.M."/>
        </authorList>
    </citation>
    <scope>NUCLEOTIDE SEQUENCE [LARGE SCALE GENOMIC DNA]</scope>
    <source>
        <strain evidence="1 2">TWF481</strain>
    </source>
</reference>
<gene>
    <name evidence="1" type="ORF">TWF481_002914</name>
</gene>
<comment type="caution">
    <text evidence="1">The sequence shown here is derived from an EMBL/GenBank/DDBJ whole genome shotgun (WGS) entry which is preliminary data.</text>
</comment>
<accession>A0AAV9VTT4</accession>
<feature type="non-terminal residue" evidence="1">
    <location>
        <position position="1"/>
    </location>
</feature>
<keyword evidence="2" id="KW-1185">Reference proteome</keyword>
<sequence length="202" mass="22786">EFLNEVVKKVIPVVFGKYDTGIVVEGFGGGGERLCRWAEFPIFWKTDTGDWAWFTRRYLVTRKLQCKLLVGQDILSQEDIILWPAKEVVILNNHGAAKVPAITKKRHSVRGMPVRIAKPTVLKPNCQQLVKVQFGTVDQYQDYQFKPDATKNNNLGIAVPHRVMSFNQTKLVVANITGEEILLPRNRIIGAISSFDGAKFGF</sequence>
<dbReference type="AlphaFoldDB" id="A0AAV9VTT4"/>
<protein>
    <submittedName>
        <fullName evidence="1">Uncharacterized protein</fullName>
    </submittedName>
</protein>
<dbReference type="EMBL" id="JAVHJL010000012">
    <property type="protein sequence ID" value="KAK6495869.1"/>
    <property type="molecule type" value="Genomic_DNA"/>
</dbReference>
<evidence type="ECO:0000313" key="2">
    <source>
        <dbReference type="Proteomes" id="UP001370758"/>
    </source>
</evidence>
<evidence type="ECO:0000313" key="1">
    <source>
        <dbReference type="EMBL" id="KAK6495869.1"/>
    </source>
</evidence>
<name>A0AAV9VTT4_9PEZI</name>